<evidence type="ECO:0000313" key="7">
    <source>
        <dbReference type="Proteomes" id="UP001430306"/>
    </source>
</evidence>
<accession>A0ABS8NN75</accession>
<feature type="signal peptide" evidence="4">
    <location>
        <begin position="1"/>
        <end position="22"/>
    </location>
</feature>
<name>A0ABS8NN75_9BACT</name>
<dbReference type="Proteomes" id="UP001430306">
    <property type="component" value="Unassembled WGS sequence"/>
</dbReference>
<reference evidence="6" key="1">
    <citation type="submission" date="2021-11" db="EMBL/GenBank/DDBJ databases">
        <title>Genome sequence.</title>
        <authorList>
            <person name="Sun Q."/>
        </authorList>
    </citation>
    <scope>NUCLEOTIDE SEQUENCE</scope>
    <source>
        <strain evidence="6">JC740</strain>
    </source>
</reference>
<sequence length="448" mass="49666">MPLRAISFAFFAAATLLSPAVSQEPFKFVANYDESKIPAYELPALLESGDGSKIQNAQQWQQRRQEILTLFEDHVFGVVPDERRVEAEVVRTDRDYRPGVTRFEFDVIIHPIAESTVGEQASIQPLRLQVLADVPQSSEPAPAILGLNFQGNHTIDSDPKTRITESWVRNRRNSSTDGNRAIEGGRGVASSRWPSELITQRGYALVTLYYGDIDPDYDDGFENGIHGTLRPFIQQLPDNKRPGSIAGWSYGLSCVLDAIEQLSELNIDPERVGVLGHSRLGKTALWAGAADTRFAMVISNDSGCGGAALSRRAFGETVGRINRSFPHWFNDQYTQYNENESAMPVDQHQLIALAAPRPIAVGSATQDEWADPKGEFLSWQLAAPAYRVLGMNAKAVETVSTAKMLEQQGVINAGPMQYHLREGKHDLAKYDWECYLDLADRTLSQSTP</sequence>
<dbReference type="InterPro" id="IPR054579">
    <property type="entry name" value="GCE-like_dom"/>
</dbReference>
<dbReference type="InterPro" id="IPR029058">
    <property type="entry name" value="AB_hydrolase_fold"/>
</dbReference>
<evidence type="ECO:0000256" key="3">
    <source>
        <dbReference type="ARBA" id="ARBA00022801"/>
    </source>
</evidence>
<dbReference type="Gene3D" id="3.40.50.1820">
    <property type="entry name" value="alpha/beta hydrolase"/>
    <property type="match status" value="1"/>
</dbReference>
<evidence type="ECO:0000313" key="6">
    <source>
        <dbReference type="EMBL" id="MCC9644961.1"/>
    </source>
</evidence>
<proteinExistence type="predicted"/>
<evidence type="ECO:0000256" key="4">
    <source>
        <dbReference type="SAM" id="SignalP"/>
    </source>
</evidence>
<gene>
    <name evidence="6" type="ORF">LOC71_22010</name>
</gene>
<feature type="chain" id="PRO_5047370483" evidence="4">
    <location>
        <begin position="23"/>
        <end position="448"/>
    </location>
</feature>
<keyword evidence="7" id="KW-1185">Reference proteome</keyword>
<organism evidence="6 7">
    <name type="scientific">Rhodopirellula halodulae</name>
    <dbReference type="NCBI Taxonomy" id="2894198"/>
    <lineage>
        <taxon>Bacteria</taxon>
        <taxon>Pseudomonadati</taxon>
        <taxon>Planctomycetota</taxon>
        <taxon>Planctomycetia</taxon>
        <taxon>Pirellulales</taxon>
        <taxon>Pirellulaceae</taxon>
        <taxon>Rhodopirellula</taxon>
    </lineage>
</organism>
<protein>
    <submittedName>
        <fullName evidence="6">Acetylxylan esterase</fullName>
    </submittedName>
</protein>
<dbReference type="SUPFAM" id="SSF53474">
    <property type="entry name" value="alpha/beta-Hydrolases"/>
    <property type="match status" value="1"/>
</dbReference>
<dbReference type="Pfam" id="PF22244">
    <property type="entry name" value="GCE_fung"/>
    <property type="match status" value="1"/>
</dbReference>
<feature type="domain" description="4-O-methyl-glucuronoyl methylesterase-like" evidence="5">
    <location>
        <begin position="237"/>
        <end position="390"/>
    </location>
</feature>
<dbReference type="RefSeq" id="WP_230276621.1">
    <property type="nucleotide sequence ID" value="NZ_JAJKFW010000062.1"/>
</dbReference>
<evidence type="ECO:0000259" key="5">
    <source>
        <dbReference type="Pfam" id="PF22244"/>
    </source>
</evidence>
<comment type="caution">
    <text evidence="6">The sequence shown here is derived from an EMBL/GenBank/DDBJ whole genome shotgun (WGS) entry which is preliminary data.</text>
</comment>
<evidence type="ECO:0000256" key="1">
    <source>
        <dbReference type="ARBA" id="ARBA00022487"/>
    </source>
</evidence>
<evidence type="ECO:0000256" key="2">
    <source>
        <dbReference type="ARBA" id="ARBA00022729"/>
    </source>
</evidence>
<dbReference type="EMBL" id="JAJKFW010000062">
    <property type="protein sequence ID" value="MCC9644961.1"/>
    <property type="molecule type" value="Genomic_DNA"/>
</dbReference>
<keyword evidence="3" id="KW-0378">Hydrolase</keyword>
<keyword evidence="2 4" id="KW-0732">Signal</keyword>
<keyword evidence="1" id="KW-0719">Serine esterase</keyword>